<evidence type="ECO:0000256" key="8">
    <source>
        <dbReference type="ARBA" id="ARBA00022827"/>
    </source>
</evidence>
<dbReference type="GO" id="GO:0003779">
    <property type="term" value="F:actin binding"/>
    <property type="evidence" value="ECO:0007669"/>
    <property type="project" value="UniProtKB-KW"/>
</dbReference>
<protein>
    <recommendedName>
        <fullName evidence="4">F-actin monooxygenase</fullName>
        <ecNumber evidence="4">1.14.13.225</ecNumber>
    </recommendedName>
</protein>
<evidence type="ECO:0000313" key="20">
    <source>
        <dbReference type="Proteomes" id="UP001165289"/>
    </source>
</evidence>
<keyword evidence="6" id="KW-0285">Flavoprotein</keyword>
<dbReference type="Gene3D" id="3.50.50.60">
    <property type="entry name" value="FAD/NAD(P)-binding domain"/>
    <property type="match status" value="1"/>
</dbReference>
<keyword evidence="5" id="KW-0963">Cytoplasm</keyword>
<comment type="catalytic activity">
    <reaction evidence="15">
        <text>L-methionyl-[F-actin] + NADPH + O2 + H(+) = L-methionyl-(R)-S-oxide-[F-actin] + NADP(+) + H2O</text>
        <dbReference type="Rhea" id="RHEA:51308"/>
        <dbReference type="Rhea" id="RHEA-COMP:12953"/>
        <dbReference type="Rhea" id="RHEA-COMP:12956"/>
        <dbReference type="ChEBI" id="CHEBI:15377"/>
        <dbReference type="ChEBI" id="CHEBI:15378"/>
        <dbReference type="ChEBI" id="CHEBI:15379"/>
        <dbReference type="ChEBI" id="CHEBI:16044"/>
        <dbReference type="ChEBI" id="CHEBI:45764"/>
        <dbReference type="ChEBI" id="CHEBI:57783"/>
        <dbReference type="ChEBI" id="CHEBI:58349"/>
        <dbReference type="EC" id="1.14.13.225"/>
    </reaction>
</comment>
<dbReference type="InterPro" id="IPR050540">
    <property type="entry name" value="F-actin_Monoox_Mical"/>
</dbReference>
<dbReference type="InterPro" id="IPR001781">
    <property type="entry name" value="Znf_LIM"/>
</dbReference>
<evidence type="ECO:0000256" key="12">
    <source>
        <dbReference type="ARBA" id="ARBA00023033"/>
    </source>
</evidence>
<dbReference type="EMBL" id="JAKMXF010000299">
    <property type="protein sequence ID" value="KAI6652268.1"/>
    <property type="molecule type" value="Genomic_DNA"/>
</dbReference>
<dbReference type="InterPro" id="IPR057494">
    <property type="entry name" value="Rossman_Mical"/>
</dbReference>
<dbReference type="Pfam" id="PF12130">
    <property type="entry name" value="bMERB_dom"/>
    <property type="match status" value="1"/>
</dbReference>
<dbReference type="GO" id="GO:0005737">
    <property type="term" value="C:cytoplasm"/>
    <property type="evidence" value="ECO:0007669"/>
    <property type="project" value="UniProtKB-SubCell"/>
</dbReference>
<dbReference type="InterPro" id="IPR036188">
    <property type="entry name" value="FAD/NAD-bd_sf"/>
</dbReference>
<feature type="compositionally biased region" description="Polar residues" evidence="16">
    <location>
        <begin position="849"/>
        <end position="884"/>
    </location>
</feature>
<comment type="cofactor">
    <cofactor evidence="1">
        <name>FAD</name>
        <dbReference type="ChEBI" id="CHEBI:57692"/>
    </cofactor>
</comment>
<keyword evidence="7" id="KW-0479">Metal-binding</keyword>
<evidence type="ECO:0000256" key="14">
    <source>
        <dbReference type="ARBA" id="ARBA00023203"/>
    </source>
</evidence>
<dbReference type="SMART" id="SM01203">
    <property type="entry name" value="DUF3585"/>
    <property type="match status" value="1"/>
</dbReference>
<evidence type="ECO:0000256" key="9">
    <source>
        <dbReference type="ARBA" id="ARBA00022833"/>
    </source>
</evidence>
<evidence type="ECO:0000256" key="13">
    <source>
        <dbReference type="ARBA" id="ARBA00023038"/>
    </source>
</evidence>
<dbReference type="GO" id="GO:0046872">
    <property type="term" value="F:metal ion binding"/>
    <property type="evidence" value="ECO:0007669"/>
    <property type="project" value="UniProtKB-KW"/>
</dbReference>
<evidence type="ECO:0000256" key="1">
    <source>
        <dbReference type="ARBA" id="ARBA00001974"/>
    </source>
</evidence>
<reference evidence="19 20" key="1">
    <citation type="journal article" date="2023" name="BMC Biol.">
        <title>The compact genome of the sponge Oopsacas minuta (Hexactinellida) is lacking key metazoan core genes.</title>
        <authorList>
            <person name="Santini S."/>
            <person name="Schenkelaars Q."/>
            <person name="Jourda C."/>
            <person name="Duchesne M."/>
            <person name="Belahbib H."/>
            <person name="Rocher C."/>
            <person name="Selva M."/>
            <person name="Riesgo A."/>
            <person name="Vervoort M."/>
            <person name="Leys S.P."/>
            <person name="Kodjabachian L."/>
            <person name="Le Bivic A."/>
            <person name="Borchiellini C."/>
            <person name="Claverie J.M."/>
            <person name="Renard E."/>
        </authorList>
    </citation>
    <scope>NUCLEOTIDE SEQUENCE [LARGE SCALE GENOMIC DNA]</scope>
    <source>
        <strain evidence="19">SPO-2</strain>
    </source>
</reference>
<evidence type="ECO:0000259" key="18">
    <source>
        <dbReference type="PROSITE" id="PS51848"/>
    </source>
</evidence>
<dbReference type="SUPFAM" id="SSF51905">
    <property type="entry name" value="FAD/NAD(P)-binding domain"/>
    <property type="match status" value="1"/>
</dbReference>
<keyword evidence="11" id="KW-0560">Oxidoreductase</keyword>
<evidence type="ECO:0000256" key="11">
    <source>
        <dbReference type="ARBA" id="ARBA00023002"/>
    </source>
</evidence>
<feature type="domain" description="Calponin-homology (CH)" evidence="17">
    <location>
        <begin position="562"/>
        <end position="667"/>
    </location>
</feature>
<evidence type="ECO:0000256" key="7">
    <source>
        <dbReference type="ARBA" id="ARBA00022723"/>
    </source>
</evidence>
<comment type="caution">
    <text evidence="19">The sequence shown here is derived from an EMBL/GenBank/DDBJ whole genome shotgun (WGS) entry which is preliminary data.</text>
</comment>
<dbReference type="Proteomes" id="UP001165289">
    <property type="component" value="Unassembled WGS sequence"/>
</dbReference>
<sequence>MSSCCSESKNFDDLTPEQIFIAFSNLTSQNVEPCCEHILDHYNAINKKLGMTGLSGLNYYRKLKSHIVNNLRAKAIWEILDKRSANSSYNKQKTCKNYRIAIIGAGPVGLRMAIEGLLLGAEVHVIEKRTSFTRNNVAHLWHFTIEDFKMLGVKKLYGGFCAGNINHISIRRIQCIFLQISLMLGVQFHAPLEYVDITEPDEEGKHKWRLKLDQPDHPVANVDFDFIVAADGARTSFRSLISHNIKPGKLCLGITANFVNTRSQKEMEVQSIAGVAAIYDQQFFRSLKSEKDIELENIVYYKDDTHYFVMTARKKNLLAKKVLNSDGKELGDLCRRENINYEMLIKYVRDVNDFATGLELDFYIKKDKRPDVSLFDFSRRAVSTNACKMYQRHGATMTVLLIGDSLIEPFWPLGTGLALGVLTVLDTAWFIKGFAEGVMTPLELISYRECLFKLLNSEFNSNNLLKPFSNYTIDPTTRYPNFQLPTKISQEIQQKYKFLYVKDIGSKWQGIHTASTTALNLDPNNVVNTQAFNKEKPRNIQDELQSRFKDKPAQKKNINVGNDQIAQMQHWFKEVLSQSQILVDKTNFWATFKDGNAFAFIISKYRPELLDMKEVSGLNTLERLERVFKIADEDFGISPMFKPSKFLFHPDQLEVIYYLLQWYNFFKHESMNSKSTLRFSRIYSKLTFKRKHGGTKRDSKARGDASKLFQKAQDNTDSICRKCDTFIYTTEKVSAEGTFFHRRCFTCEFSNCNTQLTSNNCSVYHNEDHTITFLCPYHFNSIQSADFATGCNTLKHVKDMAHLTTEQIASKASEVRDRAITVDDAAPAIPIKQVQPILSNMPSKKERSTTQPLLDSPVSHSKSVSQEFNGESRLPTVNSSIPKSESQKHITETPKSPVFSPSPTNGLQQPTVNSQKPINSPDTTVPYLPAKPSKYDIKVTDPQAALRSPAKKLLANLSPTHPYNQARKLSEVASSDSPPVLPKFVSNDILSSPGEDTTVTTPISPPELLQHELQDAVRLRTHTQPNTNPHKKSSYCPNPNRQHRYVTNNLSEQFPMDEDTAFISNTTPRNRLSNYPSNSHKTSMVDLLSSREENDDVGPNVQVFHRYNIFKAQSSESLLRGSFNLTNEHFNPRAATKHKRRYTEDQMVLRDNVKRLSQVKESIENHPLSSRNSIEVQALKAEQIFLEKTIAKERHLSLQSQTNNKEIPQKQQQNTAILKHGSVLEVKIEPETCEYESVDCETPRTEHTRSLCTPPKEHYRIRLSAHSGQNSLYRSKRYRSTRVTNIQTPQKPVVHTDSFGPGQSSDDENDFDAVQAQNQKEQDAFRRAIELDEEMDLVQQKILVLEERGKYYESKIRNIDDANDENMVRYLKDWSDIIESKNELVRVDRDLSLEFKELQLKDELFRVENELRKKEITDTKFKGVESKALINEKMTIVEEMDELVAQIDRERINELEEDEYRNSKLPHAIQTFTGIMSDAIFVENPKGNRSRLSKYKDY</sequence>
<dbReference type="Gene3D" id="2.10.110.10">
    <property type="entry name" value="Cysteine Rich Protein"/>
    <property type="match status" value="1"/>
</dbReference>
<evidence type="ECO:0000259" key="17">
    <source>
        <dbReference type="PROSITE" id="PS50021"/>
    </source>
</evidence>
<organism evidence="19 20">
    <name type="scientific">Oopsacas minuta</name>
    <dbReference type="NCBI Taxonomy" id="111878"/>
    <lineage>
        <taxon>Eukaryota</taxon>
        <taxon>Metazoa</taxon>
        <taxon>Porifera</taxon>
        <taxon>Hexactinellida</taxon>
        <taxon>Hexasterophora</taxon>
        <taxon>Lyssacinosida</taxon>
        <taxon>Leucopsacidae</taxon>
        <taxon>Oopsacas</taxon>
    </lineage>
</organism>
<dbReference type="PROSITE" id="PS51848">
    <property type="entry name" value="BMERB"/>
    <property type="match status" value="1"/>
</dbReference>
<keyword evidence="14" id="KW-0009">Actin-binding</keyword>
<feature type="region of interest" description="Disordered" evidence="16">
    <location>
        <begin position="1286"/>
        <end position="1309"/>
    </location>
</feature>
<gene>
    <name evidence="19" type="ORF">LOD99_7284</name>
</gene>
<keyword evidence="20" id="KW-1185">Reference proteome</keyword>
<feature type="domain" description="BMERB" evidence="18">
    <location>
        <begin position="1318"/>
        <end position="1463"/>
    </location>
</feature>
<keyword evidence="8" id="KW-0274">FAD</keyword>
<dbReference type="Pfam" id="PF00307">
    <property type="entry name" value="CH"/>
    <property type="match status" value="1"/>
</dbReference>
<evidence type="ECO:0000256" key="3">
    <source>
        <dbReference type="ARBA" id="ARBA00008223"/>
    </source>
</evidence>
<name>A0AAV7JU85_9METZ</name>
<comment type="subcellular location">
    <subcellularLocation>
        <location evidence="2">Cytoplasm</location>
    </subcellularLocation>
</comment>
<evidence type="ECO:0000256" key="5">
    <source>
        <dbReference type="ARBA" id="ARBA00022490"/>
    </source>
</evidence>
<dbReference type="InterPro" id="IPR001715">
    <property type="entry name" value="CH_dom"/>
</dbReference>
<keyword evidence="12" id="KW-0503">Monooxygenase</keyword>
<accession>A0AAV7JU85</accession>
<dbReference type="InterPro" id="IPR036872">
    <property type="entry name" value="CH_dom_sf"/>
</dbReference>
<dbReference type="Gene3D" id="1.10.418.10">
    <property type="entry name" value="Calponin-like domain"/>
    <property type="match status" value="1"/>
</dbReference>
<keyword evidence="9" id="KW-0862">Zinc</keyword>
<evidence type="ECO:0000256" key="4">
    <source>
        <dbReference type="ARBA" id="ARBA00012709"/>
    </source>
</evidence>
<evidence type="ECO:0000256" key="15">
    <source>
        <dbReference type="ARBA" id="ARBA00049522"/>
    </source>
</evidence>
<dbReference type="Pfam" id="PF00412">
    <property type="entry name" value="LIM"/>
    <property type="match status" value="1"/>
</dbReference>
<keyword evidence="10" id="KW-0521">NADP</keyword>
<evidence type="ECO:0000256" key="2">
    <source>
        <dbReference type="ARBA" id="ARBA00004496"/>
    </source>
</evidence>
<dbReference type="SUPFAM" id="SSF57716">
    <property type="entry name" value="Glucocorticoid receptor-like (DNA-binding domain)"/>
    <property type="match status" value="1"/>
</dbReference>
<evidence type="ECO:0000256" key="6">
    <source>
        <dbReference type="ARBA" id="ARBA00022630"/>
    </source>
</evidence>
<dbReference type="Pfam" id="PF25413">
    <property type="entry name" value="Rossman_Mical"/>
    <property type="match status" value="1"/>
</dbReference>
<dbReference type="GO" id="GO:0120501">
    <property type="term" value="F:F-actin monooxygenase activity"/>
    <property type="evidence" value="ECO:0007669"/>
    <property type="project" value="UniProtKB-EC"/>
</dbReference>
<dbReference type="EC" id="1.14.13.225" evidence="4"/>
<feature type="compositionally biased region" description="Polar residues" evidence="16">
    <location>
        <begin position="899"/>
        <end position="923"/>
    </location>
</feature>
<evidence type="ECO:0000313" key="19">
    <source>
        <dbReference type="EMBL" id="KAI6652268.1"/>
    </source>
</evidence>
<dbReference type="SMART" id="SM00132">
    <property type="entry name" value="LIM"/>
    <property type="match status" value="1"/>
</dbReference>
<dbReference type="SUPFAM" id="SSF47576">
    <property type="entry name" value="Calponin-homology domain, CH-domain"/>
    <property type="match status" value="1"/>
</dbReference>
<evidence type="ECO:0000256" key="10">
    <source>
        <dbReference type="ARBA" id="ARBA00022857"/>
    </source>
</evidence>
<dbReference type="PANTHER" id="PTHR23167:SF54">
    <property type="entry name" value="[F-ACTIN]-MONOOXYGENASE MICAL"/>
    <property type="match status" value="1"/>
</dbReference>
<keyword evidence="13" id="KW-0440">LIM domain</keyword>
<comment type="similarity">
    <text evidence="3">Belongs to the Mical family.</text>
</comment>
<dbReference type="PANTHER" id="PTHR23167">
    <property type="entry name" value="CALPONIN HOMOLOGY DOMAIN-CONTAINING PROTEIN DDB_G0272472-RELATED"/>
    <property type="match status" value="1"/>
</dbReference>
<feature type="region of interest" description="Disordered" evidence="16">
    <location>
        <begin position="833"/>
        <end position="930"/>
    </location>
</feature>
<proteinExistence type="inferred from homology"/>
<evidence type="ECO:0000256" key="16">
    <source>
        <dbReference type="SAM" id="MobiDB-lite"/>
    </source>
</evidence>
<dbReference type="PROSITE" id="PS50021">
    <property type="entry name" value="CH"/>
    <property type="match status" value="1"/>
</dbReference>
<dbReference type="InterPro" id="IPR022735">
    <property type="entry name" value="bMERB_dom"/>
</dbReference>